<comment type="caution">
    <text evidence="1">The sequence shown here is derived from an EMBL/GenBank/DDBJ whole genome shotgun (WGS) entry which is preliminary data.</text>
</comment>
<gene>
    <name evidence="1" type="ORF">HRbin17_01656</name>
</gene>
<evidence type="ECO:0000313" key="1">
    <source>
        <dbReference type="EMBL" id="GBC99135.1"/>
    </source>
</evidence>
<reference evidence="2" key="1">
    <citation type="submission" date="2017-09" db="EMBL/GenBank/DDBJ databases">
        <title>Metaegenomics of thermophilic ammonia-oxidizing enrichment culture.</title>
        <authorList>
            <person name="Kato S."/>
            <person name="Suzuki K."/>
        </authorList>
    </citation>
    <scope>NUCLEOTIDE SEQUENCE [LARGE SCALE GENOMIC DNA]</scope>
</reference>
<name>A0A2H5XD88_9BACT</name>
<dbReference type="Gene3D" id="3.40.30.10">
    <property type="entry name" value="Glutaredoxin"/>
    <property type="match status" value="1"/>
</dbReference>
<accession>A0A2H5XD88</accession>
<dbReference type="Proteomes" id="UP000236173">
    <property type="component" value="Unassembled WGS sequence"/>
</dbReference>
<dbReference type="EMBL" id="BEHT01000021">
    <property type="protein sequence ID" value="GBC99135.1"/>
    <property type="molecule type" value="Genomic_DNA"/>
</dbReference>
<proteinExistence type="predicted"/>
<protein>
    <recommendedName>
        <fullName evidence="3">Glutaredoxin domain-containing protein</fullName>
    </recommendedName>
</protein>
<sequence>MGIRAVPVTIIDGTVIVGFKPDELAKALGLS</sequence>
<organism evidence="1 2">
    <name type="scientific">Candidatus Fervidibacter japonicus</name>
    <dbReference type="NCBI Taxonomy" id="2035412"/>
    <lineage>
        <taxon>Bacteria</taxon>
        <taxon>Candidatus Fervidibacterota</taxon>
        <taxon>Candidatus Fervidibacter</taxon>
    </lineage>
</organism>
<evidence type="ECO:0008006" key="3">
    <source>
        <dbReference type="Google" id="ProtNLM"/>
    </source>
</evidence>
<dbReference type="AlphaFoldDB" id="A0A2H5XD88"/>
<evidence type="ECO:0000313" key="2">
    <source>
        <dbReference type="Proteomes" id="UP000236173"/>
    </source>
</evidence>